<dbReference type="SUPFAM" id="SSF52540">
    <property type="entry name" value="P-loop containing nucleoside triphosphate hydrolases"/>
    <property type="match status" value="1"/>
</dbReference>
<feature type="domain" description="G" evidence="2">
    <location>
        <begin position="19"/>
        <end position="80"/>
    </location>
</feature>
<feature type="compositionally biased region" description="Low complexity" evidence="1">
    <location>
        <begin position="318"/>
        <end position="328"/>
    </location>
</feature>
<comment type="caution">
    <text evidence="3">The sequence shown here is derived from an EMBL/GenBank/DDBJ whole genome shotgun (WGS) entry which is preliminary data.</text>
</comment>
<keyword evidence="4" id="KW-1185">Reference proteome</keyword>
<name>A0A409VKC6_9AGAR</name>
<dbReference type="InParanoid" id="A0A409VKC6"/>
<dbReference type="CDD" id="cd00882">
    <property type="entry name" value="Ras_like_GTPase"/>
    <property type="match status" value="1"/>
</dbReference>
<evidence type="ECO:0000313" key="4">
    <source>
        <dbReference type="Proteomes" id="UP000284842"/>
    </source>
</evidence>
<accession>A0A409VKC6</accession>
<dbReference type="Proteomes" id="UP000284842">
    <property type="component" value="Unassembled WGS sequence"/>
</dbReference>
<evidence type="ECO:0000313" key="3">
    <source>
        <dbReference type="EMBL" id="PPQ66715.1"/>
    </source>
</evidence>
<dbReference type="InterPro" id="IPR027417">
    <property type="entry name" value="P-loop_NTPase"/>
</dbReference>
<dbReference type="AlphaFoldDB" id="A0A409VKC6"/>
<dbReference type="InterPro" id="IPR006073">
    <property type="entry name" value="GTP-bd"/>
</dbReference>
<dbReference type="OrthoDB" id="8954335at2759"/>
<dbReference type="Pfam" id="PF01926">
    <property type="entry name" value="MMR_HSR1"/>
    <property type="match status" value="1"/>
</dbReference>
<proteinExistence type="predicted"/>
<organism evidence="3 4">
    <name type="scientific">Panaeolus cyanescens</name>
    <dbReference type="NCBI Taxonomy" id="181874"/>
    <lineage>
        <taxon>Eukaryota</taxon>
        <taxon>Fungi</taxon>
        <taxon>Dikarya</taxon>
        <taxon>Basidiomycota</taxon>
        <taxon>Agaricomycotina</taxon>
        <taxon>Agaricomycetes</taxon>
        <taxon>Agaricomycetidae</taxon>
        <taxon>Agaricales</taxon>
        <taxon>Agaricineae</taxon>
        <taxon>Galeropsidaceae</taxon>
        <taxon>Panaeolus</taxon>
    </lineage>
</organism>
<evidence type="ECO:0000256" key="1">
    <source>
        <dbReference type="SAM" id="MobiDB-lite"/>
    </source>
</evidence>
<protein>
    <recommendedName>
        <fullName evidence="2">G domain-containing protein</fullName>
    </recommendedName>
</protein>
<reference evidence="3 4" key="1">
    <citation type="journal article" date="2018" name="Evol. Lett.">
        <title>Horizontal gene cluster transfer increased hallucinogenic mushroom diversity.</title>
        <authorList>
            <person name="Reynolds H.T."/>
            <person name="Vijayakumar V."/>
            <person name="Gluck-Thaler E."/>
            <person name="Korotkin H.B."/>
            <person name="Matheny P.B."/>
            <person name="Slot J.C."/>
        </authorList>
    </citation>
    <scope>NUCLEOTIDE SEQUENCE [LARGE SCALE GENOMIC DNA]</scope>
    <source>
        <strain evidence="3 4">2629</strain>
    </source>
</reference>
<dbReference type="Gene3D" id="3.40.50.300">
    <property type="entry name" value="P-loop containing nucleotide triphosphate hydrolases"/>
    <property type="match status" value="1"/>
</dbReference>
<feature type="compositionally biased region" description="Basic and acidic residues" evidence="1">
    <location>
        <begin position="304"/>
        <end position="314"/>
    </location>
</feature>
<feature type="region of interest" description="Disordered" evidence="1">
    <location>
        <begin position="304"/>
        <end position="328"/>
    </location>
</feature>
<gene>
    <name evidence="3" type="ORF">CVT24_008816</name>
</gene>
<dbReference type="GO" id="GO:0005525">
    <property type="term" value="F:GTP binding"/>
    <property type="evidence" value="ECO:0007669"/>
    <property type="project" value="InterPro"/>
</dbReference>
<dbReference type="STRING" id="181874.A0A409VKC6"/>
<dbReference type="EMBL" id="NHTK01006036">
    <property type="protein sequence ID" value="PPQ66715.1"/>
    <property type="molecule type" value="Genomic_DNA"/>
</dbReference>
<sequence>MDVSPEHTAICQDEDTISIAVMGPTGTGKTSFVNLLSGSSLRVGKDLESCTDSVQVSQPFELAGRTITLVDTPGFDDTKLTDVGVLNMIAAYLSYSHSRNQKLAGVIYLHRILDNRVGGISARSFRLFRNLCGDQSLRSVIIATTMWDKVDEDVALEREEELASKDVFFKPALKKGARLARHSNTLASAQAIIRSLIANDDCSVTLQIQEELGSGLEIFETRAGKELSREVFEQINRHREEMRGIMADIQEATRARDQESRKELADERVRIANLISKLQMDSTEMVKGYREALAKLEERVMKAEQAARESKEQSAPKSFGVPSSSGNSPVVQAVAATENTNAVLEGKLAAAIPVIGFWGKLAVMLAPFSLTWR</sequence>
<evidence type="ECO:0000259" key="2">
    <source>
        <dbReference type="Pfam" id="PF01926"/>
    </source>
</evidence>